<name>A0ABV5RUA6_9ACTN</name>
<evidence type="ECO:0000313" key="4">
    <source>
        <dbReference type="EMBL" id="MFB9622979.1"/>
    </source>
</evidence>
<feature type="chain" id="PRO_5045690615" description="LPXTG cell wall anchor domain-containing protein" evidence="3">
    <location>
        <begin position="32"/>
        <end position="145"/>
    </location>
</feature>
<keyword evidence="2" id="KW-0812">Transmembrane</keyword>
<organism evidence="4 5">
    <name type="scientific">Nonomuraea helvata</name>
    <dbReference type="NCBI Taxonomy" id="37484"/>
    <lineage>
        <taxon>Bacteria</taxon>
        <taxon>Bacillati</taxon>
        <taxon>Actinomycetota</taxon>
        <taxon>Actinomycetes</taxon>
        <taxon>Streptosporangiales</taxon>
        <taxon>Streptosporangiaceae</taxon>
        <taxon>Nonomuraea</taxon>
    </lineage>
</organism>
<protein>
    <recommendedName>
        <fullName evidence="6">LPXTG cell wall anchor domain-containing protein</fullName>
    </recommendedName>
</protein>
<keyword evidence="5" id="KW-1185">Reference proteome</keyword>
<accession>A0ABV5RUA6</accession>
<feature type="compositionally biased region" description="Basic and acidic residues" evidence="1">
    <location>
        <begin position="87"/>
        <end position="104"/>
    </location>
</feature>
<dbReference type="RefSeq" id="WP_345002483.1">
    <property type="nucleotide sequence ID" value="NZ_BAAAXV010000011.1"/>
</dbReference>
<sequence length="145" mass="15107">MARARLAAAVPIFVAAFAVGGVSLAAPPAYASTGPDLPVELPTCLLPLPLLCDEQHEPAPEESWSPPPSVEPGPEDTWPGPDEREEEPWRPAGEDEHRVPRGHPETGGGGLAPDDPVWPFALGGVALMTGAGLAGFAVRRRKGVV</sequence>
<reference evidence="4 5" key="1">
    <citation type="submission" date="2024-09" db="EMBL/GenBank/DDBJ databases">
        <authorList>
            <person name="Sun Q."/>
            <person name="Mori K."/>
        </authorList>
    </citation>
    <scope>NUCLEOTIDE SEQUENCE [LARGE SCALE GENOMIC DNA]</scope>
    <source>
        <strain evidence="4 5">JCM 3143</strain>
    </source>
</reference>
<evidence type="ECO:0008006" key="6">
    <source>
        <dbReference type="Google" id="ProtNLM"/>
    </source>
</evidence>
<evidence type="ECO:0000256" key="1">
    <source>
        <dbReference type="SAM" id="MobiDB-lite"/>
    </source>
</evidence>
<keyword evidence="2" id="KW-0472">Membrane</keyword>
<keyword evidence="3" id="KW-0732">Signal</keyword>
<comment type="caution">
    <text evidence="4">The sequence shown here is derived from an EMBL/GenBank/DDBJ whole genome shotgun (WGS) entry which is preliminary data.</text>
</comment>
<keyword evidence="2" id="KW-1133">Transmembrane helix</keyword>
<feature type="signal peptide" evidence="3">
    <location>
        <begin position="1"/>
        <end position="31"/>
    </location>
</feature>
<evidence type="ECO:0000256" key="2">
    <source>
        <dbReference type="SAM" id="Phobius"/>
    </source>
</evidence>
<dbReference type="EMBL" id="JBHMBW010000004">
    <property type="protein sequence ID" value="MFB9622979.1"/>
    <property type="molecule type" value="Genomic_DNA"/>
</dbReference>
<feature type="transmembrane region" description="Helical" evidence="2">
    <location>
        <begin position="117"/>
        <end position="138"/>
    </location>
</feature>
<dbReference type="Proteomes" id="UP001589532">
    <property type="component" value="Unassembled WGS sequence"/>
</dbReference>
<gene>
    <name evidence="4" type="ORF">ACFFSA_07790</name>
</gene>
<evidence type="ECO:0000313" key="5">
    <source>
        <dbReference type="Proteomes" id="UP001589532"/>
    </source>
</evidence>
<proteinExistence type="predicted"/>
<feature type="region of interest" description="Disordered" evidence="1">
    <location>
        <begin position="52"/>
        <end position="115"/>
    </location>
</feature>
<evidence type="ECO:0000256" key="3">
    <source>
        <dbReference type="SAM" id="SignalP"/>
    </source>
</evidence>